<dbReference type="RefSeq" id="WP_073983128.1">
    <property type="nucleotide sequence ID" value="NZ_CAUVCF010000044.1"/>
</dbReference>
<feature type="transmembrane region" description="Helical" evidence="1">
    <location>
        <begin position="54"/>
        <end position="77"/>
    </location>
</feature>
<dbReference type="Proteomes" id="UP000759246">
    <property type="component" value="Unassembled WGS sequence"/>
</dbReference>
<reference evidence="2" key="1">
    <citation type="submission" date="2020-04" db="EMBL/GenBank/DDBJ databases">
        <title>Deep metagenomics examines the oral microbiome during advanced dental caries in children, revealing novel taxa and co-occurrences with host molecules.</title>
        <authorList>
            <person name="Baker J.L."/>
            <person name="Morton J.T."/>
            <person name="Dinis M."/>
            <person name="Alvarez R."/>
            <person name="Tran N.C."/>
            <person name="Knight R."/>
            <person name="Edlund A."/>
        </authorList>
    </citation>
    <scope>NUCLEOTIDE SEQUENCE</scope>
    <source>
        <strain evidence="2">JCVI_30_bin.13</strain>
    </source>
</reference>
<dbReference type="OrthoDB" id="2943819at2"/>
<keyword evidence="1" id="KW-0472">Membrane</keyword>
<keyword evidence="1" id="KW-0812">Transmembrane</keyword>
<proteinExistence type="predicted"/>
<sequence length="84" mass="9077">MAYNQLPERPDESVGSWMITLLITPIPLVGFIYILVLAFGSAAAPSKRNFARALLAWEIIGLVATILLYVVFGVAIFSGLNSGH</sequence>
<keyword evidence="1" id="KW-1133">Transmembrane helix</keyword>
<protein>
    <submittedName>
        <fullName evidence="2">Uncharacterized protein</fullName>
    </submittedName>
</protein>
<feature type="transmembrane region" description="Helical" evidence="1">
    <location>
        <begin position="17"/>
        <end position="42"/>
    </location>
</feature>
<name>A0A929RS08_9ACTO</name>
<accession>A0A929RS08</accession>
<dbReference type="AlphaFoldDB" id="A0A929RS08"/>
<organism evidence="2 3">
    <name type="scientific">Actinomyces bouchesdurhonensis</name>
    <dbReference type="NCBI Taxonomy" id="1852361"/>
    <lineage>
        <taxon>Bacteria</taxon>
        <taxon>Bacillati</taxon>
        <taxon>Actinomycetota</taxon>
        <taxon>Actinomycetes</taxon>
        <taxon>Actinomycetales</taxon>
        <taxon>Actinomycetaceae</taxon>
        <taxon>Actinomyces</taxon>
    </lineage>
</organism>
<comment type="caution">
    <text evidence="2">The sequence shown here is derived from an EMBL/GenBank/DDBJ whole genome shotgun (WGS) entry which is preliminary data.</text>
</comment>
<evidence type="ECO:0000313" key="2">
    <source>
        <dbReference type="EMBL" id="MBF0967494.1"/>
    </source>
</evidence>
<dbReference type="EMBL" id="JABZGF010000516">
    <property type="protein sequence ID" value="MBF0967494.1"/>
    <property type="molecule type" value="Genomic_DNA"/>
</dbReference>
<gene>
    <name evidence="2" type="ORF">HXK09_10265</name>
</gene>
<evidence type="ECO:0000313" key="3">
    <source>
        <dbReference type="Proteomes" id="UP000759246"/>
    </source>
</evidence>
<evidence type="ECO:0000256" key="1">
    <source>
        <dbReference type="SAM" id="Phobius"/>
    </source>
</evidence>